<sequence>MIREQGKPKIRGRVNMHNEQVVGLTDSEIQEYWQDGFLVFNDIISQEEVEELRQACEKPQILALRSQQDYETKTVHALGITSLHPIFLKLAKHPAIVEKIKPLLGPDIQLQHSKLATKPPSRGVGVFPWHQDYAFYPHTNTDLLSVMIMLDDATPENGCMSMTKGSHKLGILNHEVNGRFVAACQESKYWTNPAYEVVDITPRAGGISIHHALTLHGSEANLSGKPRRGIVFSYRSDDAQQLADNTFDDTGLLICGSNHGVVRCDVGLVKLPNRGGDTPFGSIWNQIGSFAAVENKK</sequence>
<dbReference type="InterPro" id="IPR008775">
    <property type="entry name" value="Phytyl_CoA_dOase-like"/>
</dbReference>
<dbReference type="PANTHER" id="PTHR20883:SF48">
    <property type="entry name" value="ECTOINE DIOXYGENASE"/>
    <property type="match status" value="1"/>
</dbReference>
<organism evidence="1 2">
    <name type="scientific">Paenibacillus psychroresistens</name>
    <dbReference type="NCBI Taxonomy" id="1778678"/>
    <lineage>
        <taxon>Bacteria</taxon>
        <taxon>Bacillati</taxon>
        <taxon>Bacillota</taxon>
        <taxon>Bacilli</taxon>
        <taxon>Bacillales</taxon>
        <taxon>Paenibacillaceae</taxon>
        <taxon>Paenibacillus</taxon>
    </lineage>
</organism>
<evidence type="ECO:0000313" key="2">
    <source>
        <dbReference type="Proteomes" id="UP000426246"/>
    </source>
</evidence>
<dbReference type="SUPFAM" id="SSF51197">
    <property type="entry name" value="Clavaminate synthase-like"/>
    <property type="match status" value="1"/>
</dbReference>
<proteinExistence type="predicted"/>
<keyword evidence="2" id="KW-1185">Reference proteome</keyword>
<dbReference type="Gene3D" id="2.60.120.620">
    <property type="entry name" value="q2cbj1_9rhob like domain"/>
    <property type="match status" value="1"/>
</dbReference>
<reference evidence="2" key="1">
    <citation type="submission" date="2018-11" db="EMBL/GenBank/DDBJ databases">
        <title>Complete genome sequence of Paenibacillus sp. ML311-T8.</title>
        <authorList>
            <person name="Nam Y.-D."/>
            <person name="Kang J."/>
            <person name="Chung W.-H."/>
            <person name="Park Y.S."/>
        </authorList>
    </citation>
    <scope>NUCLEOTIDE SEQUENCE [LARGE SCALE GENOMIC DNA]</scope>
    <source>
        <strain evidence="2">ML311-T8</strain>
    </source>
</reference>
<dbReference type="Pfam" id="PF05721">
    <property type="entry name" value="PhyH"/>
    <property type="match status" value="1"/>
</dbReference>
<dbReference type="KEGG" id="ppsc:EHS13_26420"/>
<keyword evidence="1" id="KW-0560">Oxidoreductase</keyword>
<dbReference type="Proteomes" id="UP000426246">
    <property type="component" value="Chromosome"/>
</dbReference>
<protein>
    <submittedName>
        <fullName evidence="1">Phytanoyl-CoA dioxygenase family protein</fullName>
    </submittedName>
</protein>
<dbReference type="AlphaFoldDB" id="A0A6B8RSH2"/>
<accession>A0A6B8RSH2</accession>
<keyword evidence="1" id="KW-0223">Dioxygenase</keyword>
<gene>
    <name evidence="1" type="ORF">EHS13_26420</name>
</gene>
<dbReference type="GO" id="GO:0005506">
    <property type="term" value="F:iron ion binding"/>
    <property type="evidence" value="ECO:0007669"/>
    <property type="project" value="UniProtKB-ARBA"/>
</dbReference>
<dbReference type="GO" id="GO:0016706">
    <property type="term" value="F:2-oxoglutarate-dependent dioxygenase activity"/>
    <property type="evidence" value="ECO:0007669"/>
    <property type="project" value="UniProtKB-ARBA"/>
</dbReference>
<dbReference type="PANTHER" id="PTHR20883">
    <property type="entry name" value="PHYTANOYL-COA DIOXYGENASE DOMAIN CONTAINING 1"/>
    <property type="match status" value="1"/>
</dbReference>
<dbReference type="EMBL" id="CP034235">
    <property type="protein sequence ID" value="QGQ98168.1"/>
    <property type="molecule type" value="Genomic_DNA"/>
</dbReference>
<name>A0A6B8RSH2_9BACL</name>
<evidence type="ECO:0000313" key="1">
    <source>
        <dbReference type="EMBL" id="QGQ98168.1"/>
    </source>
</evidence>